<sequence length="901" mass="97811">MTIRNLDSLFHPGSVALIGASQKPGSIGTLIAHNLVESGFTGDIFFVNPKYKEIEGRCVYPDVDSMPKAADLAVIATPPDTVPRLIEKLGKRGTRAAVVISAGFRERGNENGSRICARMLDAARPRLLRIVGPNCLGIMVPGDGLNASFGHIHPLSGKIAFAGQSGAVQTSILDWATSKAIGFSHFISMGNMSDVDFGDVLDYLAGDFRAGAILLYIENITHARKFMSAARAAARMKPVIVVKSGRHRESAHAAASHTGALAGTDPVYDAAFRRAGVLRVTDMLALFDAVETLAMSRPFHGDGLVILTNGGGMGVLATDVLMDKKGRLAELSQETTKRLSRVLPPTWSHGNPVDIIGDAPSGRYADALRILLEDKNIDAILIINCPTAMVSGTEVALAVVDTLAKSPVRSSPPGIFTSWLGIDSAGEARKIFSKNKIPSYETPGEAVRGFMQMVRYRRGQNLLMETPPNIPEAFEPDTETARRIIRQALSMGGQWLTEIEAKAVLAAYKIPVVKTFEATSPEEAAAISDGLSGFLALKILSPDIPHKSDIGGVALHLVPGRGVAEAARNMMEKISRKRPDAKIYGFSVQPMVNRPNANELIIGVVNDIQFGPVILFGQGGTAVEIIRDMEIAIPPLNMQLAREAMSRTRVYRLLKGYRGKPAANMQSIAMTLVKVSQLICDIAEIQELDINPLLVDENGVIALDARIRAISSSIPAQQRLAIRPYPRELEEEITLADGQKFFLRPIRPEDEPALLALFSSLSREAIRLRFLHAMKTLPHEFAARLTQIDYDREMALVLCDPALPSASPLYGTVRLAADPDNERAEYAVLIHGDWTGRGLGTLMMRRIIDYARQQGIGELYGEVLAENRGMLKICNALGFSKRHHRDAPELVLVSLPLQIPS</sequence>
<keyword evidence="6" id="KW-0808">Transferase</keyword>
<dbReference type="RefSeq" id="WP_181551884.1">
    <property type="nucleotide sequence ID" value="NZ_JACDUS010000008.1"/>
</dbReference>
<dbReference type="GO" id="GO:0043758">
    <property type="term" value="F:acetate-CoA ligase (ADP-forming) activity"/>
    <property type="evidence" value="ECO:0007669"/>
    <property type="project" value="InterPro"/>
</dbReference>
<gene>
    <name evidence="6" type="ORF">HNR65_002577</name>
</gene>
<dbReference type="AlphaFoldDB" id="A0A7W0CAQ1"/>
<dbReference type="InterPro" id="IPR016102">
    <property type="entry name" value="Succinyl-CoA_synth-like"/>
</dbReference>
<dbReference type="Gene3D" id="3.40.630.30">
    <property type="match status" value="1"/>
</dbReference>
<dbReference type="CDD" id="cd04301">
    <property type="entry name" value="NAT_SF"/>
    <property type="match status" value="1"/>
</dbReference>
<dbReference type="InterPro" id="IPR036291">
    <property type="entry name" value="NAD(P)-bd_dom_sf"/>
</dbReference>
<dbReference type="InterPro" id="IPR032875">
    <property type="entry name" value="Succ_CoA_lig_flav_dom"/>
</dbReference>
<dbReference type="SUPFAM" id="SSF52210">
    <property type="entry name" value="Succinyl-CoA synthetase domains"/>
    <property type="match status" value="2"/>
</dbReference>
<dbReference type="Pfam" id="PF13380">
    <property type="entry name" value="CoA_binding_2"/>
    <property type="match status" value="1"/>
</dbReference>
<dbReference type="SUPFAM" id="SSF55729">
    <property type="entry name" value="Acyl-CoA N-acyltransferases (Nat)"/>
    <property type="match status" value="1"/>
</dbReference>
<comment type="caution">
    <text evidence="6">The sequence shown here is derived from an EMBL/GenBank/DDBJ whole genome shotgun (WGS) entry which is preliminary data.</text>
</comment>
<organism evidence="6 7">
    <name type="scientific">Desulfosalsimonas propionicica</name>
    <dbReference type="NCBI Taxonomy" id="332175"/>
    <lineage>
        <taxon>Bacteria</taxon>
        <taxon>Pseudomonadati</taxon>
        <taxon>Thermodesulfobacteriota</taxon>
        <taxon>Desulfobacteria</taxon>
        <taxon>Desulfobacterales</taxon>
        <taxon>Desulfosalsimonadaceae</taxon>
        <taxon>Desulfosalsimonas</taxon>
    </lineage>
</organism>
<dbReference type="Gene3D" id="3.30.470.20">
    <property type="entry name" value="ATP-grasp fold, B domain"/>
    <property type="match status" value="1"/>
</dbReference>
<dbReference type="GO" id="GO:0016747">
    <property type="term" value="F:acyltransferase activity, transferring groups other than amino-acyl groups"/>
    <property type="evidence" value="ECO:0007669"/>
    <property type="project" value="InterPro"/>
</dbReference>
<dbReference type="SMART" id="SM00881">
    <property type="entry name" value="CoA_binding"/>
    <property type="match status" value="1"/>
</dbReference>
<comment type="similarity">
    <text evidence="4">In the N-terminal section; belongs to the acetate CoA ligase alpha subunit family.</text>
</comment>
<keyword evidence="1" id="KW-0436">Ligase</keyword>
<name>A0A7W0CAQ1_9BACT</name>
<dbReference type="Proteomes" id="UP000525298">
    <property type="component" value="Unassembled WGS sequence"/>
</dbReference>
<dbReference type="Gene3D" id="3.40.50.261">
    <property type="entry name" value="Succinyl-CoA synthetase domains"/>
    <property type="match status" value="2"/>
</dbReference>
<dbReference type="InterPro" id="IPR013815">
    <property type="entry name" value="ATP_grasp_subdomain_1"/>
</dbReference>
<evidence type="ECO:0000256" key="4">
    <source>
        <dbReference type="ARBA" id="ARBA00060888"/>
    </source>
</evidence>
<dbReference type="SUPFAM" id="SSF51735">
    <property type="entry name" value="NAD(P)-binding Rossmann-fold domains"/>
    <property type="match status" value="1"/>
</dbReference>
<keyword evidence="2" id="KW-0547">Nucleotide-binding</keyword>
<dbReference type="Gene3D" id="3.40.50.720">
    <property type="entry name" value="NAD(P)-binding Rossmann-like Domain"/>
    <property type="match status" value="1"/>
</dbReference>
<dbReference type="Pfam" id="PF13607">
    <property type="entry name" value="Succ_CoA_lig"/>
    <property type="match status" value="1"/>
</dbReference>
<proteinExistence type="inferred from homology"/>
<evidence type="ECO:0000256" key="2">
    <source>
        <dbReference type="ARBA" id="ARBA00022741"/>
    </source>
</evidence>
<evidence type="ECO:0000313" key="6">
    <source>
        <dbReference type="EMBL" id="MBA2882235.1"/>
    </source>
</evidence>
<dbReference type="Pfam" id="PF13549">
    <property type="entry name" value="ATP-grasp_5"/>
    <property type="match status" value="1"/>
</dbReference>
<dbReference type="Gene3D" id="3.30.1490.20">
    <property type="entry name" value="ATP-grasp fold, A domain"/>
    <property type="match status" value="1"/>
</dbReference>
<dbReference type="InterPro" id="IPR016181">
    <property type="entry name" value="Acyl_CoA_acyltransferase"/>
</dbReference>
<dbReference type="Pfam" id="PF13302">
    <property type="entry name" value="Acetyltransf_3"/>
    <property type="match status" value="1"/>
</dbReference>
<keyword evidence="7" id="KW-1185">Reference proteome</keyword>
<accession>A0A7W0CAQ1</accession>
<evidence type="ECO:0000313" key="7">
    <source>
        <dbReference type="Proteomes" id="UP000525298"/>
    </source>
</evidence>
<dbReference type="PANTHER" id="PTHR43334">
    <property type="entry name" value="ACETATE--COA LIGASE [ADP-FORMING]"/>
    <property type="match status" value="1"/>
</dbReference>
<evidence type="ECO:0000256" key="1">
    <source>
        <dbReference type="ARBA" id="ARBA00022598"/>
    </source>
</evidence>
<feature type="domain" description="N-acetyltransferase" evidence="5">
    <location>
        <begin position="741"/>
        <end position="898"/>
    </location>
</feature>
<protein>
    <submittedName>
        <fullName evidence="6">Acetyltransferase</fullName>
    </submittedName>
</protein>
<dbReference type="InterPro" id="IPR043938">
    <property type="entry name" value="Ligase_CoA_dom"/>
</dbReference>
<evidence type="ECO:0000259" key="5">
    <source>
        <dbReference type="PROSITE" id="PS51186"/>
    </source>
</evidence>
<dbReference type="GO" id="GO:0005524">
    <property type="term" value="F:ATP binding"/>
    <property type="evidence" value="ECO:0007669"/>
    <property type="project" value="UniProtKB-KW"/>
</dbReference>
<keyword evidence="3" id="KW-0067">ATP-binding</keyword>
<dbReference type="FunFam" id="3.30.1490.20:FF:000020">
    <property type="entry name" value="Protein lysine acetyltransferase"/>
    <property type="match status" value="1"/>
</dbReference>
<evidence type="ECO:0000256" key="3">
    <source>
        <dbReference type="ARBA" id="ARBA00022840"/>
    </source>
</evidence>
<dbReference type="Pfam" id="PF19045">
    <property type="entry name" value="Ligase_CoA_2"/>
    <property type="match status" value="1"/>
</dbReference>
<dbReference type="SUPFAM" id="SSF56059">
    <property type="entry name" value="Glutathione synthetase ATP-binding domain-like"/>
    <property type="match status" value="1"/>
</dbReference>
<dbReference type="PROSITE" id="PS51186">
    <property type="entry name" value="GNAT"/>
    <property type="match status" value="1"/>
</dbReference>
<reference evidence="6 7" key="1">
    <citation type="submission" date="2020-07" db="EMBL/GenBank/DDBJ databases">
        <title>Genomic Encyclopedia of Type Strains, Phase IV (KMG-IV): sequencing the most valuable type-strain genomes for metagenomic binning, comparative biology and taxonomic classification.</title>
        <authorList>
            <person name="Goeker M."/>
        </authorList>
    </citation>
    <scope>NUCLEOTIDE SEQUENCE [LARGE SCALE GENOMIC DNA]</scope>
    <source>
        <strain evidence="6 7">DSM 17721</strain>
    </source>
</reference>
<dbReference type="EMBL" id="JACDUS010000008">
    <property type="protein sequence ID" value="MBA2882235.1"/>
    <property type="molecule type" value="Genomic_DNA"/>
</dbReference>
<dbReference type="InterPro" id="IPR000182">
    <property type="entry name" value="GNAT_dom"/>
</dbReference>
<dbReference type="InterPro" id="IPR051538">
    <property type="entry name" value="Acyl-CoA_Synth/Transferase"/>
</dbReference>
<dbReference type="PANTHER" id="PTHR43334:SF1">
    <property type="entry name" value="3-HYDROXYPROPIONATE--COA LIGASE [ADP-FORMING]"/>
    <property type="match status" value="1"/>
</dbReference>
<dbReference type="InterPro" id="IPR003781">
    <property type="entry name" value="CoA-bd"/>
</dbReference>